<dbReference type="EMBL" id="BAAACF010000001">
    <property type="protein sequence ID" value="GAA0721517.1"/>
    <property type="molecule type" value="Genomic_DNA"/>
</dbReference>
<dbReference type="PANTHER" id="PTHR43331:SF1">
    <property type="entry name" value="HOMOSERINE DEHYDROGENASE"/>
    <property type="match status" value="1"/>
</dbReference>
<sequence>MIKKIILSGFGNVGKEFVKLLNEKKSYIKEKYDLTLVLCGILEKDGCIYEDRGLDMSYLYDCPLGSRGILKYSDFNREAFYNYPVLEGDILVECTPSNIETGGPSLNYIINSINRGMDIVMLSKGALVTNFNQLIELANKKDVKIKYSGATAAALPTLDLGTYSLAASQIKNITGILNGTTNYILNRMFEDDISFEEALQEAVEKGIAERENSMDIDGIDSASKLLILSNSLMDTTYSLEDVSITGIRDIKKQHILQAKEENKVIKLLCKAYAKDGKWMLEVTPEKIDTNSLLGNIKGSNKGILFNTDTMGEIYLIGGASNPRGAAAAALKDIINIYI</sequence>
<dbReference type="EC" id="1.1.1.3" evidence="4"/>
<keyword evidence="9" id="KW-0486">Methionine biosynthesis</keyword>
<evidence type="ECO:0000256" key="1">
    <source>
        <dbReference type="ARBA" id="ARBA00005056"/>
    </source>
</evidence>
<evidence type="ECO:0000259" key="11">
    <source>
        <dbReference type="Pfam" id="PF03447"/>
    </source>
</evidence>
<reference evidence="12 13" key="1">
    <citation type="journal article" date="2019" name="Int. J. Syst. Evol. Microbiol.">
        <title>The Global Catalogue of Microorganisms (GCM) 10K type strain sequencing project: providing services to taxonomists for standard genome sequencing and annotation.</title>
        <authorList>
            <consortium name="The Broad Institute Genomics Platform"/>
            <consortium name="The Broad Institute Genome Sequencing Center for Infectious Disease"/>
            <person name="Wu L."/>
            <person name="Ma J."/>
        </authorList>
    </citation>
    <scope>NUCLEOTIDE SEQUENCE [LARGE SCALE GENOMIC DNA]</scope>
    <source>
        <strain evidence="12 13">JCM 1405</strain>
    </source>
</reference>
<dbReference type="Pfam" id="PF03447">
    <property type="entry name" value="NAD_binding_3"/>
    <property type="match status" value="1"/>
</dbReference>
<dbReference type="PIRSF" id="PIRSF036497">
    <property type="entry name" value="HDH_short"/>
    <property type="match status" value="1"/>
</dbReference>
<evidence type="ECO:0000256" key="7">
    <source>
        <dbReference type="ARBA" id="ARBA00022697"/>
    </source>
</evidence>
<dbReference type="InterPro" id="IPR005106">
    <property type="entry name" value="Asp/hSer_DH_NAD-bd"/>
</dbReference>
<accession>A0ABN1IUA3</accession>
<protein>
    <recommendedName>
        <fullName evidence="5">Homoserine dehydrogenase</fullName>
        <ecNumber evidence="4">1.1.1.3</ecNumber>
    </recommendedName>
</protein>
<keyword evidence="7" id="KW-0791">Threonine biosynthesis</keyword>
<dbReference type="SUPFAM" id="SSF51735">
    <property type="entry name" value="NAD(P)-binding Rossmann-fold domains"/>
    <property type="match status" value="1"/>
</dbReference>
<dbReference type="InterPro" id="IPR036291">
    <property type="entry name" value="NAD(P)-bd_dom_sf"/>
</dbReference>
<evidence type="ECO:0000256" key="2">
    <source>
        <dbReference type="ARBA" id="ARBA00005062"/>
    </source>
</evidence>
<evidence type="ECO:0000313" key="12">
    <source>
        <dbReference type="EMBL" id="GAA0721517.1"/>
    </source>
</evidence>
<evidence type="ECO:0000256" key="8">
    <source>
        <dbReference type="ARBA" id="ARBA00023002"/>
    </source>
</evidence>
<comment type="pathway">
    <text evidence="1">Amino-acid biosynthesis; L-threonine biosynthesis; L-threonine from L-aspartate: step 3/5.</text>
</comment>
<name>A0ABN1IUA3_9CLOT</name>
<evidence type="ECO:0000256" key="3">
    <source>
        <dbReference type="ARBA" id="ARBA00006753"/>
    </source>
</evidence>
<organism evidence="12 13">
    <name type="scientific">Clostridium malenominatum</name>
    <dbReference type="NCBI Taxonomy" id="1539"/>
    <lineage>
        <taxon>Bacteria</taxon>
        <taxon>Bacillati</taxon>
        <taxon>Bacillota</taxon>
        <taxon>Clostridia</taxon>
        <taxon>Eubacteriales</taxon>
        <taxon>Clostridiaceae</taxon>
        <taxon>Clostridium</taxon>
    </lineage>
</organism>
<evidence type="ECO:0000313" key="13">
    <source>
        <dbReference type="Proteomes" id="UP001500339"/>
    </source>
</evidence>
<dbReference type="NCBIfam" id="NF005290">
    <property type="entry name" value="PRK06813.1"/>
    <property type="match status" value="1"/>
</dbReference>
<evidence type="ECO:0000256" key="4">
    <source>
        <dbReference type="ARBA" id="ARBA00013213"/>
    </source>
</evidence>
<keyword evidence="8" id="KW-0560">Oxidoreductase</keyword>
<dbReference type="Proteomes" id="UP001500339">
    <property type="component" value="Unassembled WGS sequence"/>
</dbReference>
<dbReference type="Pfam" id="PF00742">
    <property type="entry name" value="Homoserine_dh"/>
    <property type="match status" value="1"/>
</dbReference>
<dbReference type="InterPro" id="IPR001342">
    <property type="entry name" value="HDH_cat"/>
</dbReference>
<comment type="pathway">
    <text evidence="2">Amino-acid biosynthesis; L-methionine biosynthesis via de novo pathway; L-homoserine from L-aspartate: step 3/3.</text>
</comment>
<comment type="caution">
    <text evidence="12">The sequence shown here is derived from an EMBL/GenBank/DDBJ whole genome shotgun (WGS) entry which is preliminary data.</text>
</comment>
<dbReference type="PANTHER" id="PTHR43331">
    <property type="entry name" value="HOMOSERINE DEHYDROGENASE"/>
    <property type="match status" value="1"/>
</dbReference>
<dbReference type="Gene3D" id="3.40.50.720">
    <property type="entry name" value="NAD(P)-binding Rossmann-like Domain"/>
    <property type="match status" value="1"/>
</dbReference>
<keyword evidence="6" id="KW-0028">Amino-acid biosynthesis</keyword>
<evidence type="ECO:0000259" key="10">
    <source>
        <dbReference type="Pfam" id="PF00742"/>
    </source>
</evidence>
<proteinExistence type="inferred from homology"/>
<keyword evidence="13" id="KW-1185">Reference proteome</keyword>
<gene>
    <name evidence="12" type="ORF">GCM10008905_12040</name>
</gene>
<comment type="similarity">
    <text evidence="3">Belongs to the homoserine dehydrogenase family.</text>
</comment>
<dbReference type="InterPro" id="IPR022697">
    <property type="entry name" value="HDH_short"/>
</dbReference>
<evidence type="ECO:0000256" key="6">
    <source>
        <dbReference type="ARBA" id="ARBA00022605"/>
    </source>
</evidence>
<dbReference type="Gene3D" id="3.30.360.10">
    <property type="entry name" value="Dihydrodipicolinate Reductase, domain 2"/>
    <property type="match status" value="1"/>
</dbReference>
<feature type="domain" description="Aspartate/homoserine dehydrogenase NAD-binding" evidence="11">
    <location>
        <begin position="9"/>
        <end position="147"/>
    </location>
</feature>
<dbReference type="RefSeq" id="WP_343767786.1">
    <property type="nucleotide sequence ID" value="NZ_BAAACF010000001.1"/>
</dbReference>
<evidence type="ECO:0000256" key="9">
    <source>
        <dbReference type="ARBA" id="ARBA00023167"/>
    </source>
</evidence>
<evidence type="ECO:0000256" key="5">
    <source>
        <dbReference type="ARBA" id="ARBA00013376"/>
    </source>
</evidence>
<feature type="domain" description="Homoserine dehydrogenase catalytic" evidence="10">
    <location>
        <begin position="156"/>
        <end position="334"/>
    </location>
</feature>
<dbReference type="SUPFAM" id="SSF55347">
    <property type="entry name" value="Glyceraldehyde-3-phosphate dehydrogenase-like, C-terminal domain"/>
    <property type="match status" value="1"/>
</dbReference>